<reference evidence="2" key="2">
    <citation type="submission" date="2015-01" db="EMBL/GenBank/DDBJ databases">
        <title>Evolutionary Origins and Diversification of the Mycorrhizal Mutualists.</title>
        <authorList>
            <consortium name="DOE Joint Genome Institute"/>
            <consortium name="Mycorrhizal Genomics Consortium"/>
            <person name="Kohler A."/>
            <person name="Kuo A."/>
            <person name="Nagy L.G."/>
            <person name="Floudas D."/>
            <person name="Copeland A."/>
            <person name="Barry K.W."/>
            <person name="Cichocki N."/>
            <person name="Veneault-Fourrey C."/>
            <person name="LaButti K."/>
            <person name="Lindquist E.A."/>
            <person name="Lipzen A."/>
            <person name="Lundell T."/>
            <person name="Morin E."/>
            <person name="Murat C."/>
            <person name="Riley R."/>
            <person name="Ohm R."/>
            <person name="Sun H."/>
            <person name="Tunlid A."/>
            <person name="Henrissat B."/>
            <person name="Grigoriev I.V."/>
            <person name="Hibbett D.S."/>
            <person name="Martin F."/>
        </authorList>
    </citation>
    <scope>NUCLEOTIDE SEQUENCE [LARGE SCALE GENOMIC DNA]</scope>
    <source>
        <strain evidence="2">MUT 4182</strain>
    </source>
</reference>
<gene>
    <name evidence="1" type="ORF">M407DRAFT_11873</name>
</gene>
<dbReference type="EMBL" id="KN823285">
    <property type="protein sequence ID" value="KIO18452.1"/>
    <property type="molecule type" value="Genomic_DNA"/>
</dbReference>
<keyword evidence="2" id="KW-1185">Reference proteome</keyword>
<evidence type="ECO:0000313" key="1">
    <source>
        <dbReference type="EMBL" id="KIO18452.1"/>
    </source>
</evidence>
<dbReference type="Proteomes" id="UP000054248">
    <property type="component" value="Unassembled WGS sequence"/>
</dbReference>
<sequence>MVAKFHKMKKLASRQRNHPLAHTLASHDILQRPQPSPQGLASFAGDDDGCDTDVQLPPLTLFPSLPEHLSEGEEYEPKFKTRRTEFTMCTVFWEGPLNDGMRPKEMNLDWSFRFHLAPFHPTSRTFYSFDGDLRRRLPPFFLLSIHQQPAALFDEKRTCRDQAGYDPVNLADKECTRGFGSTEASPIEYRQQRPGIRYFAVIPAPTSVSACSARPTKTLRLPADFGVSPTGDVSPSTQPQNTHPYKPTALQTIVPSIWHEREEQGVGATPAVEDWFGRDGGVGGSVHLRVSMKRRVSGEEAPIMAEDEEEDEEAAVAAIVDQEETSSMTYTDLADAEEHFGPYYLSLLPLQQPPRSLSMLQREEFLILVQDGSVNPAGQCRWVDTLTASGTSNSVITSLKSMEAFVSRSTARKATMSTAWGRDVPRARRWR</sequence>
<organism evidence="1 2">
    <name type="scientific">Tulasnella calospora MUT 4182</name>
    <dbReference type="NCBI Taxonomy" id="1051891"/>
    <lineage>
        <taxon>Eukaryota</taxon>
        <taxon>Fungi</taxon>
        <taxon>Dikarya</taxon>
        <taxon>Basidiomycota</taxon>
        <taxon>Agaricomycotina</taxon>
        <taxon>Agaricomycetes</taxon>
        <taxon>Cantharellales</taxon>
        <taxon>Tulasnellaceae</taxon>
        <taxon>Tulasnella</taxon>
    </lineage>
</organism>
<protein>
    <submittedName>
        <fullName evidence="1">Uncharacterized protein</fullName>
    </submittedName>
</protein>
<accession>A0A0C3LAH0</accession>
<dbReference type="AlphaFoldDB" id="A0A0C3LAH0"/>
<dbReference type="HOGENOM" id="CLU_636462_0_0_1"/>
<evidence type="ECO:0000313" key="2">
    <source>
        <dbReference type="Proteomes" id="UP000054248"/>
    </source>
</evidence>
<proteinExistence type="predicted"/>
<name>A0A0C3LAH0_9AGAM</name>
<reference evidence="1 2" key="1">
    <citation type="submission" date="2014-04" db="EMBL/GenBank/DDBJ databases">
        <authorList>
            <consortium name="DOE Joint Genome Institute"/>
            <person name="Kuo A."/>
            <person name="Girlanda M."/>
            <person name="Perotto S."/>
            <person name="Kohler A."/>
            <person name="Nagy L.G."/>
            <person name="Floudas D."/>
            <person name="Copeland A."/>
            <person name="Barry K.W."/>
            <person name="Cichocki N."/>
            <person name="Veneault-Fourrey C."/>
            <person name="LaButti K."/>
            <person name="Lindquist E.A."/>
            <person name="Lipzen A."/>
            <person name="Lundell T."/>
            <person name="Morin E."/>
            <person name="Murat C."/>
            <person name="Sun H."/>
            <person name="Tunlid A."/>
            <person name="Henrissat B."/>
            <person name="Grigoriev I.V."/>
            <person name="Hibbett D.S."/>
            <person name="Martin F."/>
            <person name="Nordberg H.P."/>
            <person name="Cantor M.N."/>
            <person name="Hua S.X."/>
        </authorList>
    </citation>
    <scope>NUCLEOTIDE SEQUENCE [LARGE SCALE GENOMIC DNA]</scope>
    <source>
        <strain evidence="1 2">MUT 4182</strain>
    </source>
</reference>